<dbReference type="Gene3D" id="1.20.1050.10">
    <property type="match status" value="1"/>
</dbReference>
<organism evidence="2 3">
    <name type="scientific">Neonectria ditissima</name>
    <dbReference type="NCBI Taxonomy" id="78410"/>
    <lineage>
        <taxon>Eukaryota</taxon>
        <taxon>Fungi</taxon>
        <taxon>Dikarya</taxon>
        <taxon>Ascomycota</taxon>
        <taxon>Pezizomycotina</taxon>
        <taxon>Sordariomycetes</taxon>
        <taxon>Hypocreomycetidae</taxon>
        <taxon>Hypocreales</taxon>
        <taxon>Nectriaceae</taxon>
        <taxon>Neonectria</taxon>
    </lineage>
</organism>
<dbReference type="Gene3D" id="3.40.30.10">
    <property type="entry name" value="Glutaredoxin"/>
    <property type="match status" value="1"/>
</dbReference>
<gene>
    <name evidence="2" type="ORF">AK830_g2818</name>
</gene>
<evidence type="ECO:0000313" key="3">
    <source>
        <dbReference type="Proteomes" id="UP000050424"/>
    </source>
</evidence>
<evidence type="ECO:0000313" key="2">
    <source>
        <dbReference type="EMBL" id="KPM43825.1"/>
    </source>
</evidence>
<keyword evidence="3" id="KW-1185">Reference proteome</keyword>
<dbReference type="SUPFAM" id="SSF47616">
    <property type="entry name" value="GST C-terminal domain-like"/>
    <property type="match status" value="1"/>
</dbReference>
<dbReference type="AlphaFoldDB" id="A0A0P7BRG9"/>
<dbReference type="OrthoDB" id="3587182at2759"/>
<dbReference type="InterPro" id="IPR036249">
    <property type="entry name" value="Thioredoxin-like_sf"/>
</dbReference>
<sequence>MACLELFVFPWGVSPRRVLLYLAEKGLLSCPLIKITQVAVTSKGELVAPGKPPGSVPILRLPDGTLIKQSVAILDYLEDICDSPDPKQPWQTELAQSASAKRSMRGTTAEERARTREMMLLADEATGYFNLACHKGSKLFAANEPTSAVAAQLILDWAQRPLKLLEAHYVGDSRLEEDGGWVTVADCVGYALLEFAEGFYQVDLISDPQLVGLRAFYQAFKKRQSAQIQGDHFPEEMKKLACQWLVAA</sequence>
<proteinExistence type="predicted"/>
<dbReference type="InterPro" id="IPR004045">
    <property type="entry name" value="Glutathione_S-Trfase_N"/>
</dbReference>
<accession>A0A0P7BRG9</accession>
<dbReference type="Pfam" id="PF13409">
    <property type="entry name" value="GST_N_2"/>
    <property type="match status" value="1"/>
</dbReference>
<dbReference type="SUPFAM" id="SSF52833">
    <property type="entry name" value="Thioredoxin-like"/>
    <property type="match status" value="1"/>
</dbReference>
<evidence type="ECO:0000259" key="1">
    <source>
        <dbReference type="Pfam" id="PF13409"/>
    </source>
</evidence>
<dbReference type="EMBL" id="LKCW01000027">
    <property type="protein sequence ID" value="KPM43825.1"/>
    <property type="molecule type" value="Genomic_DNA"/>
</dbReference>
<dbReference type="STRING" id="78410.A0A0P7BRG9"/>
<reference evidence="2 3" key="1">
    <citation type="submission" date="2015-09" db="EMBL/GenBank/DDBJ databases">
        <title>Draft genome of a European isolate of the apple canker pathogen Neonectria ditissima.</title>
        <authorList>
            <person name="Gomez-Cortecero A."/>
            <person name="Harrison R.J."/>
            <person name="Armitage A.D."/>
        </authorList>
    </citation>
    <scope>NUCLEOTIDE SEQUENCE [LARGE SCALE GENOMIC DNA]</scope>
    <source>
        <strain evidence="2 3">R09/05</strain>
    </source>
</reference>
<dbReference type="Proteomes" id="UP000050424">
    <property type="component" value="Unassembled WGS sequence"/>
</dbReference>
<dbReference type="InterPro" id="IPR036282">
    <property type="entry name" value="Glutathione-S-Trfase_C_sf"/>
</dbReference>
<comment type="caution">
    <text evidence="2">The sequence shown here is derived from an EMBL/GenBank/DDBJ whole genome shotgun (WGS) entry which is preliminary data.</text>
</comment>
<protein>
    <recommendedName>
        <fullName evidence="1">GST N-terminal domain-containing protein</fullName>
    </recommendedName>
</protein>
<name>A0A0P7BRG9_9HYPO</name>
<feature type="domain" description="GST N-terminal" evidence="1">
    <location>
        <begin position="16"/>
        <end position="79"/>
    </location>
</feature>